<accession>X0SUG4</accession>
<organism evidence="1">
    <name type="scientific">marine sediment metagenome</name>
    <dbReference type="NCBI Taxonomy" id="412755"/>
    <lineage>
        <taxon>unclassified sequences</taxon>
        <taxon>metagenomes</taxon>
        <taxon>ecological metagenomes</taxon>
    </lineage>
</organism>
<dbReference type="AlphaFoldDB" id="X0SUG4"/>
<reference evidence="1" key="1">
    <citation type="journal article" date="2014" name="Front. Microbiol.">
        <title>High frequency of phylogenetically diverse reductive dehalogenase-homologous genes in deep subseafloor sedimentary metagenomes.</title>
        <authorList>
            <person name="Kawai M."/>
            <person name="Futagami T."/>
            <person name="Toyoda A."/>
            <person name="Takaki Y."/>
            <person name="Nishi S."/>
            <person name="Hori S."/>
            <person name="Arai W."/>
            <person name="Tsubouchi T."/>
            <person name="Morono Y."/>
            <person name="Uchiyama I."/>
            <person name="Ito T."/>
            <person name="Fujiyama A."/>
            <person name="Inagaki F."/>
            <person name="Takami H."/>
        </authorList>
    </citation>
    <scope>NUCLEOTIDE SEQUENCE</scope>
    <source>
        <strain evidence="1">Expedition CK06-06</strain>
    </source>
</reference>
<comment type="caution">
    <text evidence="1">The sequence shown here is derived from an EMBL/GenBank/DDBJ whole genome shotgun (WGS) entry which is preliminary data.</text>
</comment>
<protein>
    <submittedName>
        <fullName evidence="1">Uncharacterized protein</fullName>
    </submittedName>
</protein>
<dbReference type="EMBL" id="BARS01005794">
    <property type="protein sequence ID" value="GAF78791.1"/>
    <property type="molecule type" value="Genomic_DNA"/>
</dbReference>
<sequence>MSKLLTSCQLYNYRPRKDKSLSITFITGEKTPEEVMAIHSMLDDFGYLLFKAEEKLTKDEIEQLDNLDTDLYDNPKTQSQRIRGVIFRRHENDDEGYPEFKDFYKHKTDQIIEFLKKGLPERD</sequence>
<evidence type="ECO:0000313" key="1">
    <source>
        <dbReference type="EMBL" id="GAF78791.1"/>
    </source>
</evidence>
<proteinExistence type="predicted"/>
<gene>
    <name evidence="1" type="ORF">S01H1_11366</name>
</gene>
<name>X0SUG4_9ZZZZ</name>